<dbReference type="OrthoDB" id="5443440at2"/>
<keyword evidence="8" id="KW-1185">Reference proteome</keyword>
<feature type="domain" description="Metallo-beta-lactamase" evidence="6">
    <location>
        <begin position="93"/>
        <end position="298"/>
    </location>
</feature>
<evidence type="ECO:0000256" key="1">
    <source>
        <dbReference type="ARBA" id="ARBA00007749"/>
    </source>
</evidence>
<name>A0A3S0IWU3_9BURK</name>
<evidence type="ECO:0000256" key="3">
    <source>
        <dbReference type="ARBA" id="ARBA00022801"/>
    </source>
</evidence>
<dbReference type="CDD" id="cd07720">
    <property type="entry name" value="OPHC2-like_MBL-fold"/>
    <property type="match status" value="1"/>
</dbReference>
<organism evidence="7 8">
    <name type="scientific">Variovorax gossypii</name>
    <dbReference type="NCBI Taxonomy" id="1679495"/>
    <lineage>
        <taxon>Bacteria</taxon>
        <taxon>Pseudomonadati</taxon>
        <taxon>Pseudomonadota</taxon>
        <taxon>Betaproteobacteria</taxon>
        <taxon>Burkholderiales</taxon>
        <taxon>Comamonadaceae</taxon>
        <taxon>Variovorax</taxon>
    </lineage>
</organism>
<accession>A0A3S0IWU3</accession>
<protein>
    <submittedName>
        <fullName evidence="7">MBL fold metallo-hydrolase</fullName>
    </submittedName>
</protein>
<dbReference type="EMBL" id="RXOE01000009">
    <property type="protein sequence ID" value="RTQ31347.1"/>
    <property type="molecule type" value="Genomic_DNA"/>
</dbReference>
<keyword evidence="3 7" id="KW-0378">Hydrolase</keyword>
<feature type="chain" id="PRO_5018635013" evidence="5">
    <location>
        <begin position="32"/>
        <end position="325"/>
    </location>
</feature>
<dbReference type="GO" id="GO:0016787">
    <property type="term" value="F:hydrolase activity"/>
    <property type="evidence" value="ECO:0007669"/>
    <property type="project" value="UniProtKB-KW"/>
</dbReference>
<dbReference type="Gene3D" id="3.60.15.10">
    <property type="entry name" value="Ribonuclease Z/Hydroxyacylglutathione hydrolase-like"/>
    <property type="match status" value="1"/>
</dbReference>
<dbReference type="GO" id="GO:0046872">
    <property type="term" value="F:metal ion binding"/>
    <property type="evidence" value="ECO:0007669"/>
    <property type="project" value="UniProtKB-KW"/>
</dbReference>
<comment type="caution">
    <text evidence="7">The sequence shown here is derived from an EMBL/GenBank/DDBJ whole genome shotgun (WGS) entry which is preliminary data.</text>
</comment>
<evidence type="ECO:0000259" key="6">
    <source>
        <dbReference type="SMART" id="SM00849"/>
    </source>
</evidence>
<evidence type="ECO:0000313" key="7">
    <source>
        <dbReference type="EMBL" id="RTQ31347.1"/>
    </source>
</evidence>
<comment type="similarity">
    <text evidence="1">Belongs to the metallo-beta-lactamase superfamily.</text>
</comment>
<dbReference type="AlphaFoldDB" id="A0A3S0IWU3"/>
<dbReference type="InterPro" id="IPR051013">
    <property type="entry name" value="MBL_superfamily_lactonases"/>
</dbReference>
<dbReference type="PANTHER" id="PTHR42978:SF6">
    <property type="entry name" value="QUORUM-QUENCHING LACTONASE YTNP-RELATED"/>
    <property type="match status" value="1"/>
</dbReference>
<evidence type="ECO:0000313" key="8">
    <source>
        <dbReference type="Proteomes" id="UP000267418"/>
    </source>
</evidence>
<keyword evidence="5" id="KW-0732">Signal</keyword>
<dbReference type="InterPro" id="IPR001279">
    <property type="entry name" value="Metallo-B-lactamas"/>
</dbReference>
<dbReference type="SMART" id="SM00849">
    <property type="entry name" value="Lactamase_B"/>
    <property type="match status" value="1"/>
</dbReference>
<dbReference type="PANTHER" id="PTHR42978">
    <property type="entry name" value="QUORUM-QUENCHING LACTONASE YTNP-RELATED-RELATED"/>
    <property type="match status" value="1"/>
</dbReference>
<evidence type="ECO:0000256" key="4">
    <source>
        <dbReference type="ARBA" id="ARBA00022833"/>
    </source>
</evidence>
<keyword evidence="4" id="KW-0862">Zinc</keyword>
<evidence type="ECO:0000256" key="5">
    <source>
        <dbReference type="SAM" id="SignalP"/>
    </source>
</evidence>
<reference evidence="7 8" key="1">
    <citation type="submission" date="2018-12" db="EMBL/GenBank/DDBJ databases">
        <title>The genome of Variovorax gossypii DSM 100435.</title>
        <authorList>
            <person name="Gao J."/>
            <person name="Sun J."/>
        </authorList>
    </citation>
    <scope>NUCLEOTIDE SEQUENCE [LARGE SCALE GENOMIC DNA]</scope>
    <source>
        <strain evidence="7 8">DSM 100435</strain>
    </source>
</reference>
<dbReference type="Pfam" id="PF00753">
    <property type="entry name" value="Lactamase_B"/>
    <property type="match status" value="1"/>
</dbReference>
<sequence length="325" mass="34712">MTTTPARWLRKGIAALAGSLLMLSFSSTALAGAPQVKTQAPGFYRMMLGDFEVTALFDGTLDLEPKKLLTNTTQEQVGKLLDRGFEKDAVPTSVNGYLINTGSKLVLVDTGAGGLFGPTLGNLQANLKAAGYQPDQVDDVLITHMHGDHVGGLVQDGKLVFPNATIHAGQEDADFWLNKANLEKASAEMKGFFQGAMASLNPYVEAGKFKGMKGGTELAPGIRAVPAHGHTPGHNIYVVESKGQKLVLWGDLMHVAAVQFAQPQITISFDVDSKPAAAERKKAYADAAKGRYLVGSAHLPFPGLGHVRAEGKGYVWVPVDYQQIR</sequence>
<evidence type="ECO:0000256" key="2">
    <source>
        <dbReference type="ARBA" id="ARBA00022723"/>
    </source>
</evidence>
<gene>
    <name evidence="7" type="ORF">EJP69_25185</name>
</gene>
<proteinExistence type="inferred from homology"/>
<dbReference type="RefSeq" id="WP_126472989.1">
    <property type="nucleotide sequence ID" value="NZ_RXOE01000009.1"/>
</dbReference>
<dbReference type="InterPro" id="IPR036866">
    <property type="entry name" value="RibonucZ/Hydroxyglut_hydro"/>
</dbReference>
<dbReference type="Proteomes" id="UP000267418">
    <property type="component" value="Unassembled WGS sequence"/>
</dbReference>
<keyword evidence="2" id="KW-0479">Metal-binding</keyword>
<feature type="signal peptide" evidence="5">
    <location>
        <begin position="1"/>
        <end position="31"/>
    </location>
</feature>
<dbReference type="SUPFAM" id="SSF56281">
    <property type="entry name" value="Metallo-hydrolase/oxidoreductase"/>
    <property type="match status" value="1"/>
</dbReference>